<dbReference type="SUPFAM" id="SSF52058">
    <property type="entry name" value="L domain-like"/>
    <property type="match status" value="1"/>
</dbReference>
<evidence type="ECO:0000256" key="6">
    <source>
        <dbReference type="ARBA" id="ARBA00022614"/>
    </source>
</evidence>
<evidence type="ECO:0000256" key="11">
    <source>
        <dbReference type="ARBA" id="ARBA00022777"/>
    </source>
</evidence>
<gene>
    <name evidence="21" type="primary">P0681B11.19</name>
</gene>
<evidence type="ECO:0000256" key="18">
    <source>
        <dbReference type="SAM" id="SignalP"/>
    </source>
</evidence>
<dbReference type="Proteomes" id="UP000817658">
    <property type="component" value="Chromosome 1"/>
</dbReference>
<evidence type="ECO:0000256" key="15">
    <source>
        <dbReference type="ARBA" id="ARBA00047899"/>
    </source>
</evidence>
<dbReference type="FunFam" id="3.80.10.10:FF:000649">
    <property type="entry name" value="Leucine Rich Repeat family protein"/>
    <property type="match status" value="1"/>
</dbReference>
<accession>Q5ZD87</accession>
<sequence length="1064" mass="118293">MDASAASMLWTLIIILAAAAAASSVHPPQQQSYGVGCIAAERAALLSFKEGVMADPLRLLDSWQGAGDCCRWNGVGCSNRTGHVVKLDLRNTLYWDDQRQVRLDNPHAMRGQVSTSLLALRRLKYLYLSGNNLGGPGIAIPSFLGSLESLVYLNLSCIDFFGEVPTQLGNLSRLSYLDVGSMYYSGQIFSSDLSWLGRLSSLKYLDMSGVNLSMVSDWAHVVNMLPNLRVLNLELCQLTRSNPPLLHSNLTVLEKLVLSSNNFYGPLATNWFWGITTLRTLEVEFCSLYGPLPDSLGNMTALQVLDMQDNDNITGMFPPTLKNLCNLQEVFTGTNLSGDITEQMERLPKCAWDKLQALNLDATNMTGNLPVWLVNLTNLKDLSVSGNQLSGPVPLGLGALTKLTILYLGHNNLTGIISEDYLANLCNMVILDLSYTSLEVVVGSTWTPPFKLIRAQLASCQLGPGFPILFKHQKGIIYIDVSNAGIADAIPSWFWDEISYAFYVDMSHNQIDGELPAKLEARTRQELHLNSNQLKGSIPQLLRNITKLDISRNSLSAPLPSDFQAPELAALVLFSNYIPGKRIVLINAALNSIPVYAMSALKLPLGTIEEIDKKRKAFLWTGDDSCSGARCLVAWDRVCQPKECGGLGIKDLHLQNEALLIKRLFHLHHSNSSWANWIWEEFSDTSLLHLGTHWSSLQSLLPTMRRLSLVSIGDEAHTSFWFDNWLPDGPLCDSFAALLTHSLDLEITVQTVFQTGLQHCFVPRLSSVALAQLDALQDKLLSVHLHECPDFRAAKCSPQLPILSAKHIYEATQVWLDACPNWKFVWHNKAPLKAQLFAWLLAKERLPTKHNLDVRQLGRLRPNGNLPELHHQVFYLLCLWALWNHRHDVVFCNLDASVPAAISKCVDECSLWSERLKPPDRAVVSIWKGIFSSPLQSLHVMLASLGISTLLLENNSLSGEFPSFMRSCMKITFLDLARNNFHGSLPKWIGDLSSLVIFRLRSNMFSGQIPSEITELEDLQYLDLAKNNISGIIPQSLATLKGMSSENQDPRQTGLNGTFVQTSE</sequence>
<evidence type="ECO:0000256" key="7">
    <source>
        <dbReference type="ARBA" id="ARBA00022679"/>
    </source>
</evidence>
<evidence type="ECO:0000256" key="4">
    <source>
        <dbReference type="ARBA" id="ARBA00022475"/>
    </source>
</evidence>
<keyword evidence="11" id="KW-0418">Kinase</keyword>
<evidence type="ECO:0000256" key="13">
    <source>
        <dbReference type="ARBA" id="ARBA00023136"/>
    </source>
</evidence>
<dbReference type="HOGENOM" id="CLU_000288_18_3_1"/>
<dbReference type="Pfam" id="PF00560">
    <property type="entry name" value="LRR_1"/>
    <property type="match status" value="5"/>
</dbReference>
<feature type="domain" description="Reverse transcriptase zinc-binding" evidence="20">
    <location>
        <begin position="804"/>
        <end position="857"/>
    </location>
</feature>
<evidence type="ECO:0000256" key="10">
    <source>
        <dbReference type="ARBA" id="ARBA00022737"/>
    </source>
</evidence>
<dbReference type="PANTHER" id="PTHR48063">
    <property type="entry name" value="LRR RECEPTOR-LIKE KINASE"/>
    <property type="match status" value="1"/>
</dbReference>
<dbReference type="SMART" id="SM00369">
    <property type="entry name" value="LRR_TYP"/>
    <property type="match status" value="7"/>
</dbReference>
<dbReference type="PROSITE" id="PS51450">
    <property type="entry name" value="LRR"/>
    <property type="match status" value="1"/>
</dbReference>
<dbReference type="SUPFAM" id="SSF52047">
    <property type="entry name" value="RNI-like"/>
    <property type="match status" value="1"/>
</dbReference>
<evidence type="ECO:0000256" key="14">
    <source>
        <dbReference type="ARBA" id="ARBA00023180"/>
    </source>
</evidence>
<keyword evidence="8" id="KW-0812">Transmembrane</keyword>
<evidence type="ECO:0000313" key="21">
    <source>
        <dbReference type="EMBL" id="BAD52658.1"/>
    </source>
</evidence>
<organism evidence="21">
    <name type="scientific">Oryza sativa subsp. japonica</name>
    <name type="common">Rice</name>
    <dbReference type="NCBI Taxonomy" id="39947"/>
    <lineage>
        <taxon>Eukaryota</taxon>
        <taxon>Viridiplantae</taxon>
        <taxon>Streptophyta</taxon>
        <taxon>Embryophyta</taxon>
        <taxon>Tracheophyta</taxon>
        <taxon>Spermatophyta</taxon>
        <taxon>Magnoliopsida</taxon>
        <taxon>Liliopsida</taxon>
        <taxon>Poales</taxon>
        <taxon>Poaceae</taxon>
        <taxon>BOP clade</taxon>
        <taxon>Oryzoideae</taxon>
        <taxon>Oryzeae</taxon>
        <taxon>Oryzinae</taxon>
        <taxon>Oryza</taxon>
        <taxon>Oryza sativa</taxon>
    </lineage>
</organism>
<dbReference type="InterPro" id="IPR046956">
    <property type="entry name" value="RLP23-like"/>
</dbReference>
<evidence type="ECO:0000256" key="5">
    <source>
        <dbReference type="ARBA" id="ARBA00022527"/>
    </source>
</evidence>
<feature type="signal peptide" evidence="18">
    <location>
        <begin position="1"/>
        <end position="24"/>
    </location>
</feature>
<feature type="domain" description="Leucine-rich repeat-containing N-terminal plant-type" evidence="19">
    <location>
        <begin position="40"/>
        <end position="78"/>
    </location>
</feature>
<dbReference type="InterPro" id="IPR013210">
    <property type="entry name" value="LRR_N_plant-typ"/>
</dbReference>
<evidence type="ECO:0000256" key="8">
    <source>
        <dbReference type="ARBA" id="ARBA00022692"/>
    </source>
</evidence>
<dbReference type="AlphaFoldDB" id="Q5ZD87"/>
<dbReference type="GO" id="GO:0004674">
    <property type="term" value="F:protein serine/threonine kinase activity"/>
    <property type="evidence" value="ECO:0007669"/>
    <property type="project" value="UniProtKB-KW"/>
</dbReference>
<evidence type="ECO:0000259" key="20">
    <source>
        <dbReference type="Pfam" id="PF13966"/>
    </source>
</evidence>
<feature type="chain" id="PRO_5004264815" description="non-specific serine/threonine protein kinase" evidence="18">
    <location>
        <begin position="25"/>
        <end position="1064"/>
    </location>
</feature>
<keyword evidence="9 18" id="KW-0732">Signal</keyword>
<evidence type="ECO:0000256" key="9">
    <source>
        <dbReference type="ARBA" id="ARBA00022729"/>
    </source>
</evidence>
<evidence type="ECO:0000256" key="12">
    <source>
        <dbReference type="ARBA" id="ARBA00022989"/>
    </source>
</evidence>
<keyword evidence="4" id="KW-1003">Cell membrane</keyword>
<comment type="catalytic activity">
    <reaction evidence="16">
        <text>L-seryl-[protein] + ATP = O-phospho-L-seryl-[protein] + ADP + H(+)</text>
        <dbReference type="Rhea" id="RHEA:17989"/>
        <dbReference type="Rhea" id="RHEA-COMP:9863"/>
        <dbReference type="Rhea" id="RHEA-COMP:11604"/>
        <dbReference type="ChEBI" id="CHEBI:15378"/>
        <dbReference type="ChEBI" id="CHEBI:29999"/>
        <dbReference type="ChEBI" id="CHEBI:30616"/>
        <dbReference type="ChEBI" id="CHEBI:83421"/>
        <dbReference type="ChEBI" id="CHEBI:456216"/>
        <dbReference type="EC" id="2.7.11.1"/>
    </reaction>
</comment>
<reference evidence="21" key="1">
    <citation type="journal article" date="2002" name="Nature">
        <title>The genome sequence and structure of rice chromosome 1.</title>
        <authorList>
            <person name="Sasaki T."/>
            <person name="Matsumoto T."/>
            <person name="Yamamoto K."/>
            <person name="Sakata K."/>
            <person name="Baba T."/>
            <person name="Katayose Y."/>
            <person name="Wu J."/>
            <person name="Niimura Y."/>
            <person name="Cheng Z."/>
            <person name="Nagamura Y."/>
            <person name="Antonio B.A."/>
            <person name="Kanamori H."/>
            <person name="Hosokawa S."/>
            <person name="Masukawa M."/>
            <person name="Arikawa K."/>
            <person name="Chiden Y."/>
            <person name="Hayashi M."/>
            <person name="Okamoto M."/>
            <person name="Ando T."/>
            <person name="Aoki H."/>
            <person name="Arita K."/>
            <person name="Hamada M."/>
            <person name="Harada C."/>
            <person name="Hijishita S."/>
            <person name="Honda M."/>
            <person name="Ichikawa Y."/>
            <person name="Idonuma A."/>
            <person name="Iijima M."/>
            <person name="Ikeda M."/>
            <person name="Ikeno M."/>
            <person name="Itoh S."/>
            <person name="Itoh T."/>
            <person name="Itoh Y."/>
            <person name="Itoh Y."/>
            <person name="Iwabuchi A."/>
            <person name="Kamiya K."/>
            <person name="Karasawa W."/>
            <person name="Katagiri S."/>
            <person name="Kikuta A."/>
            <person name="Kobayashi N."/>
            <person name="Kono I."/>
            <person name="Machita K."/>
            <person name="Maehara T."/>
            <person name="Mizuno H."/>
            <person name="Mizubayashi T."/>
            <person name="Mukai Y."/>
            <person name="Nagasaki H."/>
            <person name="Nakashima M."/>
            <person name="Nakama Y."/>
            <person name="Nakamichi Y."/>
            <person name="Nakamura M."/>
            <person name="Namiki N."/>
            <person name="Negishi M."/>
            <person name="Ohta I."/>
            <person name="Ono N."/>
            <person name="Saji S."/>
            <person name="Sakai K."/>
            <person name="Shibata M."/>
            <person name="Shimokawa T."/>
            <person name="Shomura A."/>
            <person name="Song J."/>
            <person name="Takazaki Y."/>
            <person name="Terasawa K."/>
            <person name="Tsuji K."/>
            <person name="Waki K."/>
            <person name="Yamagata H."/>
            <person name="Yamane H."/>
            <person name="Yoshiki S."/>
            <person name="Yoshihara R."/>
            <person name="Yukawa K."/>
            <person name="Zhong H."/>
            <person name="Iwama H."/>
            <person name="Endo T."/>
            <person name="Ito H."/>
            <person name="Hahn J.H."/>
            <person name="Kim H.I."/>
            <person name="Eun M.Y."/>
            <person name="Yano M."/>
            <person name="Jiang J."/>
            <person name="Gojobori T."/>
        </authorList>
    </citation>
    <scope>NUCLEOTIDE SEQUENCE [LARGE SCALE GENOMIC DNA]</scope>
</reference>
<dbReference type="InterPro" id="IPR003591">
    <property type="entry name" value="Leu-rich_rpt_typical-subtyp"/>
</dbReference>
<dbReference type="Gene3D" id="3.80.10.10">
    <property type="entry name" value="Ribonuclease Inhibitor"/>
    <property type="match status" value="4"/>
</dbReference>
<protein>
    <recommendedName>
        <fullName evidence="3">non-specific serine/threonine protein kinase</fullName>
        <ecNumber evidence="3">2.7.11.1</ecNumber>
    </recommendedName>
</protein>
<dbReference type="EMBL" id="AP003022">
    <property type="protein sequence ID" value="BAD52658.1"/>
    <property type="molecule type" value="Genomic_DNA"/>
</dbReference>
<comment type="similarity">
    <text evidence="2">Belongs to the RLP family.</text>
</comment>
<dbReference type="InterPro" id="IPR026960">
    <property type="entry name" value="RVT-Znf"/>
</dbReference>
<keyword evidence="13" id="KW-0472">Membrane</keyword>
<keyword evidence="6" id="KW-0433">Leucine-rich repeat</keyword>
<comment type="subcellular location">
    <subcellularLocation>
        <location evidence="1">Cell membrane</location>
        <topology evidence="1">Single-pass type I membrane protein</topology>
    </subcellularLocation>
</comment>
<evidence type="ECO:0000256" key="17">
    <source>
        <dbReference type="SAM" id="MobiDB-lite"/>
    </source>
</evidence>
<keyword evidence="10" id="KW-0677">Repeat</keyword>
<evidence type="ECO:0000256" key="3">
    <source>
        <dbReference type="ARBA" id="ARBA00012513"/>
    </source>
</evidence>
<dbReference type="GO" id="GO:0005886">
    <property type="term" value="C:plasma membrane"/>
    <property type="evidence" value="ECO:0007669"/>
    <property type="project" value="UniProtKB-SubCell"/>
</dbReference>
<dbReference type="Pfam" id="PF08263">
    <property type="entry name" value="LRRNT_2"/>
    <property type="match status" value="1"/>
</dbReference>
<evidence type="ECO:0000256" key="1">
    <source>
        <dbReference type="ARBA" id="ARBA00004251"/>
    </source>
</evidence>
<dbReference type="Pfam" id="PF13966">
    <property type="entry name" value="zf-RVT"/>
    <property type="match status" value="1"/>
</dbReference>
<dbReference type="InterPro" id="IPR032675">
    <property type="entry name" value="LRR_dom_sf"/>
</dbReference>
<keyword evidence="5" id="KW-0723">Serine/threonine-protein kinase</keyword>
<dbReference type="InterPro" id="IPR001611">
    <property type="entry name" value="Leu-rich_rpt"/>
</dbReference>
<keyword evidence="7" id="KW-0808">Transferase</keyword>
<dbReference type="FunFam" id="3.80.10.10:FF:000041">
    <property type="entry name" value="LRR receptor-like serine/threonine-protein kinase ERECTA"/>
    <property type="match status" value="1"/>
</dbReference>
<dbReference type="EC" id="2.7.11.1" evidence="3"/>
<evidence type="ECO:0000256" key="16">
    <source>
        <dbReference type="ARBA" id="ARBA00048679"/>
    </source>
</evidence>
<feature type="region of interest" description="Disordered" evidence="17">
    <location>
        <begin position="1043"/>
        <end position="1064"/>
    </location>
</feature>
<comment type="catalytic activity">
    <reaction evidence="15">
        <text>L-threonyl-[protein] + ATP = O-phospho-L-threonyl-[protein] + ADP + H(+)</text>
        <dbReference type="Rhea" id="RHEA:46608"/>
        <dbReference type="Rhea" id="RHEA-COMP:11060"/>
        <dbReference type="Rhea" id="RHEA-COMP:11605"/>
        <dbReference type="ChEBI" id="CHEBI:15378"/>
        <dbReference type="ChEBI" id="CHEBI:30013"/>
        <dbReference type="ChEBI" id="CHEBI:30616"/>
        <dbReference type="ChEBI" id="CHEBI:61977"/>
        <dbReference type="ChEBI" id="CHEBI:456216"/>
        <dbReference type="EC" id="2.7.11.1"/>
    </reaction>
</comment>
<evidence type="ECO:0000256" key="2">
    <source>
        <dbReference type="ARBA" id="ARBA00009592"/>
    </source>
</evidence>
<proteinExistence type="inferred from homology"/>
<evidence type="ECO:0000259" key="19">
    <source>
        <dbReference type="Pfam" id="PF08263"/>
    </source>
</evidence>
<dbReference type="PANTHER" id="PTHR48063:SF102">
    <property type="entry name" value="OS01G0604150 PROTEIN"/>
    <property type="match status" value="1"/>
</dbReference>
<name>Q5ZD87_ORYSJ</name>
<keyword evidence="12" id="KW-1133">Transmembrane helix</keyword>
<keyword evidence="14" id="KW-0325">Glycoprotein</keyword>